<reference evidence="11 12" key="1">
    <citation type="submission" date="2018-01" db="EMBL/GenBank/DDBJ databases">
        <title>Draft genome sequence of Sphaerisporangium sp. 7K107.</title>
        <authorList>
            <person name="Sahin N."/>
            <person name="Saygin H."/>
            <person name="Ay H."/>
        </authorList>
    </citation>
    <scope>NUCLEOTIDE SEQUENCE [LARGE SCALE GENOMIC DNA]</scope>
    <source>
        <strain evidence="11 12">7K107</strain>
    </source>
</reference>
<evidence type="ECO:0000256" key="7">
    <source>
        <dbReference type="ARBA" id="ARBA00022833"/>
    </source>
</evidence>
<comment type="pathway">
    <text evidence="2">Purine metabolism; 7-cyano-7-deazaguanine biosynthesis.</text>
</comment>
<dbReference type="UniPathway" id="UPA00391"/>
<dbReference type="Gene3D" id="3.30.479.10">
    <property type="entry name" value="6-pyruvoyl tetrahydropterin synthase/QueD"/>
    <property type="match status" value="1"/>
</dbReference>
<evidence type="ECO:0000313" key="12">
    <source>
        <dbReference type="Proteomes" id="UP000248544"/>
    </source>
</evidence>
<dbReference type="SUPFAM" id="SSF55620">
    <property type="entry name" value="Tetrahydrobiopterin biosynthesis enzymes-like"/>
    <property type="match status" value="1"/>
</dbReference>
<dbReference type="Proteomes" id="UP000248544">
    <property type="component" value="Unassembled WGS sequence"/>
</dbReference>
<dbReference type="GO" id="GO:0046872">
    <property type="term" value="F:metal ion binding"/>
    <property type="evidence" value="ECO:0007669"/>
    <property type="project" value="UniProtKB-KW"/>
</dbReference>
<dbReference type="InterPro" id="IPR038418">
    <property type="entry name" value="6-PTP_synth/QueD_sf"/>
</dbReference>
<evidence type="ECO:0000256" key="10">
    <source>
        <dbReference type="ARBA" id="ARBA00048807"/>
    </source>
</evidence>
<organism evidence="11 12">
    <name type="scientific">Spongiactinospora gelatinilytica</name>
    <dbReference type="NCBI Taxonomy" id="2666298"/>
    <lineage>
        <taxon>Bacteria</taxon>
        <taxon>Bacillati</taxon>
        <taxon>Actinomycetota</taxon>
        <taxon>Actinomycetes</taxon>
        <taxon>Streptosporangiales</taxon>
        <taxon>Streptosporangiaceae</taxon>
        <taxon>Spongiactinospora</taxon>
    </lineage>
</organism>
<keyword evidence="8" id="KW-0456">Lyase</keyword>
<evidence type="ECO:0000256" key="9">
    <source>
        <dbReference type="ARBA" id="ARBA00031449"/>
    </source>
</evidence>
<keyword evidence="6" id="KW-0479">Metal-binding</keyword>
<dbReference type="EC" id="4.1.2.50" evidence="4"/>
<evidence type="ECO:0000256" key="6">
    <source>
        <dbReference type="ARBA" id="ARBA00022723"/>
    </source>
</evidence>
<dbReference type="PANTHER" id="PTHR12589:SF7">
    <property type="entry name" value="6-PYRUVOYL TETRAHYDROBIOPTERIN SYNTHASE"/>
    <property type="match status" value="1"/>
</dbReference>
<evidence type="ECO:0000256" key="8">
    <source>
        <dbReference type="ARBA" id="ARBA00023239"/>
    </source>
</evidence>
<comment type="similarity">
    <text evidence="3">Belongs to the PTPS family. QueD subfamily.</text>
</comment>
<name>A0A2W2GXS7_9ACTN</name>
<gene>
    <name evidence="11" type="ORF">C1I98_20330</name>
</gene>
<evidence type="ECO:0000256" key="1">
    <source>
        <dbReference type="ARBA" id="ARBA00001947"/>
    </source>
</evidence>
<comment type="cofactor">
    <cofactor evidence="1">
        <name>Zn(2+)</name>
        <dbReference type="ChEBI" id="CHEBI:29105"/>
    </cofactor>
</comment>
<dbReference type="InterPro" id="IPR007115">
    <property type="entry name" value="6-PTP_synth/QueD"/>
</dbReference>
<keyword evidence="12" id="KW-1185">Reference proteome</keyword>
<proteinExistence type="inferred from homology"/>
<dbReference type="GO" id="GO:0070497">
    <property type="term" value="F:6-carboxytetrahydropterin synthase activity"/>
    <property type="evidence" value="ECO:0007669"/>
    <property type="project" value="UniProtKB-EC"/>
</dbReference>
<accession>A0A2W2GXS7</accession>
<dbReference type="Pfam" id="PF01242">
    <property type="entry name" value="PTPS"/>
    <property type="match status" value="1"/>
</dbReference>
<dbReference type="AlphaFoldDB" id="A0A2W2GXS7"/>
<evidence type="ECO:0000313" key="11">
    <source>
        <dbReference type="EMBL" id="PZG42028.1"/>
    </source>
</evidence>
<evidence type="ECO:0000256" key="3">
    <source>
        <dbReference type="ARBA" id="ARBA00008900"/>
    </source>
</evidence>
<keyword evidence="7" id="KW-0862">Zinc</keyword>
<evidence type="ECO:0000256" key="4">
    <source>
        <dbReference type="ARBA" id="ARBA00012982"/>
    </source>
</evidence>
<protein>
    <recommendedName>
        <fullName evidence="5">6-carboxy-5,6,7,8-tetrahydropterin synthase</fullName>
        <ecNumber evidence="4">4.1.2.50</ecNumber>
    </recommendedName>
    <alternativeName>
        <fullName evidence="9">Queuosine biosynthesis protein QueD</fullName>
    </alternativeName>
</protein>
<dbReference type="PANTHER" id="PTHR12589">
    <property type="entry name" value="PYRUVOYL TETRAHYDROBIOPTERIN SYNTHASE"/>
    <property type="match status" value="1"/>
</dbReference>
<comment type="catalytic activity">
    <reaction evidence="10">
        <text>7,8-dihydroneopterin 3'-triphosphate + H2O = 6-carboxy-5,6,7,8-tetrahydropterin + triphosphate + acetaldehyde + 2 H(+)</text>
        <dbReference type="Rhea" id="RHEA:27966"/>
        <dbReference type="ChEBI" id="CHEBI:15343"/>
        <dbReference type="ChEBI" id="CHEBI:15377"/>
        <dbReference type="ChEBI" id="CHEBI:15378"/>
        <dbReference type="ChEBI" id="CHEBI:18036"/>
        <dbReference type="ChEBI" id="CHEBI:58462"/>
        <dbReference type="ChEBI" id="CHEBI:61032"/>
        <dbReference type="EC" id="4.1.2.50"/>
    </reaction>
</comment>
<dbReference type="EMBL" id="POUA01000161">
    <property type="protein sequence ID" value="PZG42028.1"/>
    <property type="molecule type" value="Genomic_DNA"/>
</dbReference>
<evidence type="ECO:0000256" key="2">
    <source>
        <dbReference type="ARBA" id="ARBA00005061"/>
    </source>
</evidence>
<evidence type="ECO:0000256" key="5">
    <source>
        <dbReference type="ARBA" id="ARBA00018141"/>
    </source>
</evidence>
<sequence length="142" mass="15494">MMHEITVRHTFEAAHRLPHLPGKCTSLHGHSWSVVVTVAAPALDERGMVVEFGAFKTLLRGWIDDRLDHGAMLGGDDPLAAMLGEHGRVFSMPRWWPTVESVARLLGEVASELLATVPRAPQARVIRVDLTETAANGASWVA</sequence>
<comment type="caution">
    <text evidence="11">The sequence shown here is derived from an EMBL/GenBank/DDBJ whole genome shotgun (WGS) entry which is preliminary data.</text>
</comment>